<keyword evidence="7 9" id="KW-1133">Transmembrane helix</keyword>
<comment type="pathway">
    <text evidence="2 9">Cofactor biosynthesis; adenosylcobalamin biosynthesis.</text>
</comment>
<evidence type="ECO:0000256" key="6">
    <source>
        <dbReference type="ARBA" id="ARBA00022692"/>
    </source>
</evidence>
<sequence length="298" mass="30982">MRGSREGLLLGVALDVVFGDPRRGHPVAAFGQVAGWLERRMYGDSRARGVLYTGVLVGGAAGVGVLLEAVTRRPVARVAVTAAATWAVLGGTSLGREGRAMARALEEGDLEGARGRLSHLCARDPSGLDEAELARATVESVAENTSDAAVAPLVWGLVGGVPGLLAYRAANTLDAMVGYRSPRYEKFGWAAARLDDALNWVPARVTGLLVVACSGGRAWRVFRRDGALHPSPNAGRCEAAFAGALGVRLGGVNAYGGRVEARPEMGDGRAPEVVDVRRAVRLSAAVTLLAGVLAGVKR</sequence>
<dbReference type="NCBIfam" id="NF002276">
    <property type="entry name" value="PRK01209.1-4"/>
    <property type="match status" value="1"/>
</dbReference>
<comment type="caution">
    <text evidence="9">Lacks conserved residue(s) required for the propagation of feature annotation.</text>
</comment>
<comment type="caution">
    <text evidence="10">The sequence shown here is derived from an EMBL/GenBank/DDBJ whole genome shotgun (WGS) entry which is preliminary data.</text>
</comment>
<comment type="function">
    <text evidence="9">Converts cobyric acid to cobinamide by the addition of aminopropanol on the F carboxylic group.</text>
</comment>
<keyword evidence="5 9" id="KW-0169">Cobalamin biosynthesis</keyword>
<comment type="similarity">
    <text evidence="3 9">Belongs to the CobD/CbiB family.</text>
</comment>
<protein>
    <recommendedName>
        <fullName evidence="9">Cobalamin biosynthesis protein CobD</fullName>
    </recommendedName>
</protein>
<dbReference type="NCBIfam" id="TIGR00380">
    <property type="entry name" value="cobal_cbiB"/>
    <property type="match status" value="1"/>
</dbReference>
<proteinExistence type="inferred from homology"/>
<dbReference type="InterPro" id="IPR004485">
    <property type="entry name" value="Cobalamin_biosynth_CobD/CbiB"/>
</dbReference>
<evidence type="ECO:0000256" key="8">
    <source>
        <dbReference type="ARBA" id="ARBA00023136"/>
    </source>
</evidence>
<dbReference type="PANTHER" id="PTHR34308:SF1">
    <property type="entry name" value="COBALAMIN BIOSYNTHESIS PROTEIN CBIB"/>
    <property type="match status" value="1"/>
</dbReference>
<name>A0ABW1A7T9_9ACTN</name>
<evidence type="ECO:0000256" key="3">
    <source>
        <dbReference type="ARBA" id="ARBA00006263"/>
    </source>
</evidence>
<accession>A0ABW1A7T9</accession>
<evidence type="ECO:0000256" key="7">
    <source>
        <dbReference type="ARBA" id="ARBA00022989"/>
    </source>
</evidence>
<comment type="subcellular location">
    <subcellularLocation>
        <location evidence="1 9">Cell membrane</location>
        <topology evidence="1 9">Multi-pass membrane protein</topology>
    </subcellularLocation>
</comment>
<dbReference type="HAMAP" id="MF_00024">
    <property type="entry name" value="CobD_CbiB"/>
    <property type="match status" value="1"/>
</dbReference>
<keyword evidence="11" id="KW-1185">Reference proteome</keyword>
<dbReference type="RefSeq" id="WP_378286487.1">
    <property type="nucleotide sequence ID" value="NZ_JBHSON010000057.1"/>
</dbReference>
<reference evidence="11" key="1">
    <citation type="journal article" date="2019" name="Int. J. Syst. Evol. Microbiol.">
        <title>The Global Catalogue of Microorganisms (GCM) 10K type strain sequencing project: providing services to taxonomists for standard genome sequencing and annotation.</title>
        <authorList>
            <consortium name="The Broad Institute Genomics Platform"/>
            <consortium name="The Broad Institute Genome Sequencing Center for Infectious Disease"/>
            <person name="Wu L."/>
            <person name="Ma J."/>
        </authorList>
    </citation>
    <scope>NUCLEOTIDE SEQUENCE [LARGE SCALE GENOMIC DNA]</scope>
    <source>
        <strain evidence="11">KCTC 42087</strain>
    </source>
</reference>
<dbReference type="Proteomes" id="UP001596074">
    <property type="component" value="Unassembled WGS sequence"/>
</dbReference>
<evidence type="ECO:0000313" key="11">
    <source>
        <dbReference type="Proteomes" id="UP001596074"/>
    </source>
</evidence>
<feature type="transmembrane region" description="Helical" evidence="9">
    <location>
        <begin position="49"/>
        <end position="67"/>
    </location>
</feature>
<evidence type="ECO:0000256" key="5">
    <source>
        <dbReference type="ARBA" id="ARBA00022573"/>
    </source>
</evidence>
<evidence type="ECO:0000256" key="4">
    <source>
        <dbReference type="ARBA" id="ARBA00022475"/>
    </source>
</evidence>
<dbReference type="Pfam" id="PF03186">
    <property type="entry name" value="CobD_Cbib"/>
    <property type="match status" value="1"/>
</dbReference>
<evidence type="ECO:0000256" key="1">
    <source>
        <dbReference type="ARBA" id="ARBA00004651"/>
    </source>
</evidence>
<evidence type="ECO:0000256" key="9">
    <source>
        <dbReference type="HAMAP-Rule" id="MF_00024"/>
    </source>
</evidence>
<evidence type="ECO:0000256" key="2">
    <source>
        <dbReference type="ARBA" id="ARBA00004953"/>
    </source>
</evidence>
<dbReference type="EMBL" id="JBHSON010000057">
    <property type="protein sequence ID" value="MFC5750692.1"/>
    <property type="molecule type" value="Genomic_DNA"/>
</dbReference>
<keyword evidence="6 9" id="KW-0812">Transmembrane</keyword>
<evidence type="ECO:0000313" key="10">
    <source>
        <dbReference type="EMBL" id="MFC5750692.1"/>
    </source>
</evidence>
<keyword evidence="4 9" id="KW-1003">Cell membrane</keyword>
<gene>
    <name evidence="9" type="primary">cobD</name>
    <name evidence="10" type="ORF">ACFPZN_34150</name>
</gene>
<keyword evidence="8 9" id="KW-0472">Membrane</keyword>
<dbReference type="PANTHER" id="PTHR34308">
    <property type="entry name" value="COBALAMIN BIOSYNTHESIS PROTEIN CBIB"/>
    <property type="match status" value="1"/>
</dbReference>
<organism evidence="10 11">
    <name type="scientific">Actinomadura rugatobispora</name>
    <dbReference type="NCBI Taxonomy" id="1994"/>
    <lineage>
        <taxon>Bacteria</taxon>
        <taxon>Bacillati</taxon>
        <taxon>Actinomycetota</taxon>
        <taxon>Actinomycetes</taxon>
        <taxon>Streptosporangiales</taxon>
        <taxon>Thermomonosporaceae</taxon>
        <taxon>Actinomadura</taxon>
    </lineage>
</organism>